<dbReference type="EMBL" id="BKCJ010985833">
    <property type="protein sequence ID" value="GFC60535.1"/>
    <property type="molecule type" value="Genomic_DNA"/>
</dbReference>
<dbReference type="AlphaFoldDB" id="A0A699QFR2"/>
<dbReference type="PANTHER" id="PTHR48258:SF9">
    <property type="entry name" value="OS01G0348150 PROTEIN"/>
    <property type="match status" value="1"/>
</dbReference>
<feature type="domain" description="DUF4218" evidence="1">
    <location>
        <begin position="2"/>
        <end position="65"/>
    </location>
</feature>
<accession>A0A699QFR2</accession>
<sequence>EIKLDGIAFLRYMYPFERYMGFLKGYIRNRYRPEGSIVQGYVAKEVVQFCTNYMDDVADIGHSQPRHQGRLDGVGTIGRKDVTPTNDDFEQVHFIVLQNMTCIEPYIHEHMSYLAKNNSRRDQRWLEAEHKRTFSQWLADKVIRMSLTNVDANVIKLGYRPRHVLQYQGYDINGYTFYTKQQDDKSIVQNSGVTLIATTTDSPRMTIAKNFVLWCRSRHLGIGLHFVCYTSIEV</sequence>
<evidence type="ECO:0000259" key="1">
    <source>
        <dbReference type="Pfam" id="PF13960"/>
    </source>
</evidence>
<organism evidence="2">
    <name type="scientific">Tanacetum cinerariifolium</name>
    <name type="common">Dalmatian daisy</name>
    <name type="synonym">Chrysanthemum cinerariifolium</name>
    <dbReference type="NCBI Taxonomy" id="118510"/>
    <lineage>
        <taxon>Eukaryota</taxon>
        <taxon>Viridiplantae</taxon>
        <taxon>Streptophyta</taxon>
        <taxon>Embryophyta</taxon>
        <taxon>Tracheophyta</taxon>
        <taxon>Spermatophyta</taxon>
        <taxon>Magnoliopsida</taxon>
        <taxon>eudicotyledons</taxon>
        <taxon>Gunneridae</taxon>
        <taxon>Pentapetalae</taxon>
        <taxon>asterids</taxon>
        <taxon>campanulids</taxon>
        <taxon>Asterales</taxon>
        <taxon>Asteraceae</taxon>
        <taxon>Asteroideae</taxon>
        <taxon>Anthemideae</taxon>
        <taxon>Anthemidinae</taxon>
        <taxon>Tanacetum</taxon>
    </lineage>
</organism>
<proteinExistence type="predicted"/>
<evidence type="ECO:0000313" key="2">
    <source>
        <dbReference type="EMBL" id="GFC60535.1"/>
    </source>
</evidence>
<protein>
    <recommendedName>
        <fullName evidence="1">DUF4218 domain-containing protein</fullName>
    </recommendedName>
</protein>
<reference evidence="2" key="1">
    <citation type="journal article" date="2019" name="Sci. Rep.">
        <title>Draft genome of Tanacetum cinerariifolium, the natural source of mosquito coil.</title>
        <authorList>
            <person name="Yamashiro T."/>
            <person name="Shiraishi A."/>
            <person name="Satake H."/>
            <person name="Nakayama K."/>
        </authorList>
    </citation>
    <scope>NUCLEOTIDE SEQUENCE</scope>
</reference>
<gene>
    <name evidence="2" type="ORF">Tci_832505</name>
</gene>
<comment type="caution">
    <text evidence="2">The sequence shown here is derived from an EMBL/GenBank/DDBJ whole genome shotgun (WGS) entry which is preliminary data.</text>
</comment>
<name>A0A699QFR2_TANCI</name>
<dbReference type="Pfam" id="PF13960">
    <property type="entry name" value="DUF4218"/>
    <property type="match status" value="1"/>
</dbReference>
<feature type="non-terminal residue" evidence="2">
    <location>
        <position position="1"/>
    </location>
</feature>
<dbReference type="InterPro" id="IPR025452">
    <property type="entry name" value="DUF4218"/>
</dbReference>
<dbReference type="PANTHER" id="PTHR48258">
    <property type="entry name" value="DUF4218 DOMAIN-CONTAINING PROTEIN-RELATED"/>
    <property type="match status" value="1"/>
</dbReference>